<dbReference type="Pfam" id="PF13359">
    <property type="entry name" value="DDE_Tnp_4"/>
    <property type="match status" value="1"/>
</dbReference>
<name>A0A1B6JU76_9HEMI</name>
<dbReference type="GO" id="GO:0046872">
    <property type="term" value="F:metal ion binding"/>
    <property type="evidence" value="ECO:0007669"/>
    <property type="project" value="UniProtKB-KW"/>
</dbReference>
<keyword evidence="2" id="KW-0479">Metal-binding</keyword>
<proteinExistence type="predicted"/>
<dbReference type="AlphaFoldDB" id="A0A1B6JU76"/>
<feature type="region of interest" description="Disordered" evidence="3">
    <location>
        <begin position="75"/>
        <end position="106"/>
    </location>
</feature>
<dbReference type="EMBL" id="GECU01004942">
    <property type="protein sequence ID" value="JAT02765.1"/>
    <property type="molecule type" value="Transcribed_RNA"/>
</dbReference>
<protein>
    <recommendedName>
        <fullName evidence="4">DDE Tnp4 domain-containing protein</fullName>
    </recommendedName>
</protein>
<evidence type="ECO:0000256" key="1">
    <source>
        <dbReference type="ARBA" id="ARBA00001968"/>
    </source>
</evidence>
<feature type="non-terminal residue" evidence="5">
    <location>
        <position position="1"/>
    </location>
</feature>
<dbReference type="InterPro" id="IPR027806">
    <property type="entry name" value="HARBI1_dom"/>
</dbReference>
<gene>
    <name evidence="5" type="ORF">g.4147</name>
</gene>
<evidence type="ECO:0000259" key="4">
    <source>
        <dbReference type="Pfam" id="PF13359"/>
    </source>
</evidence>
<comment type="cofactor">
    <cofactor evidence="1">
        <name>a divalent metal cation</name>
        <dbReference type="ChEBI" id="CHEBI:60240"/>
    </cofactor>
</comment>
<evidence type="ECO:0000256" key="2">
    <source>
        <dbReference type="ARBA" id="ARBA00022723"/>
    </source>
</evidence>
<organism evidence="5">
    <name type="scientific">Homalodisca liturata</name>
    <dbReference type="NCBI Taxonomy" id="320908"/>
    <lineage>
        <taxon>Eukaryota</taxon>
        <taxon>Metazoa</taxon>
        <taxon>Ecdysozoa</taxon>
        <taxon>Arthropoda</taxon>
        <taxon>Hexapoda</taxon>
        <taxon>Insecta</taxon>
        <taxon>Pterygota</taxon>
        <taxon>Neoptera</taxon>
        <taxon>Paraneoptera</taxon>
        <taxon>Hemiptera</taxon>
        <taxon>Auchenorrhyncha</taxon>
        <taxon>Membracoidea</taxon>
        <taxon>Cicadellidae</taxon>
        <taxon>Cicadellinae</taxon>
        <taxon>Proconiini</taxon>
        <taxon>Homalodisca</taxon>
    </lineage>
</organism>
<sequence length="106" mass="12122">SHATVSRRQFLDPAKRLFNRRLSKARQVIECTFGIISNKWRLMLKGIEVEPDFVDTIVQCICLLHNIVIDKEGEQQVLPHGQEDSNDDNTTSRPVRFTSLGENRGS</sequence>
<evidence type="ECO:0000313" key="5">
    <source>
        <dbReference type="EMBL" id="JAT02765.1"/>
    </source>
</evidence>
<feature type="domain" description="DDE Tnp4" evidence="4">
    <location>
        <begin position="7"/>
        <end position="66"/>
    </location>
</feature>
<evidence type="ECO:0000256" key="3">
    <source>
        <dbReference type="SAM" id="MobiDB-lite"/>
    </source>
</evidence>
<reference evidence="5" key="1">
    <citation type="submission" date="2015-11" db="EMBL/GenBank/DDBJ databases">
        <title>De novo transcriptome assembly of four potential Pierce s Disease insect vectors from Arizona vineyards.</title>
        <authorList>
            <person name="Tassone E.E."/>
        </authorList>
    </citation>
    <scope>NUCLEOTIDE SEQUENCE</scope>
</reference>
<accession>A0A1B6JU76</accession>